<feature type="domain" description="B box-type" evidence="7">
    <location>
        <begin position="94"/>
        <end position="133"/>
    </location>
</feature>
<evidence type="ECO:0000256" key="1">
    <source>
        <dbReference type="ARBA" id="ARBA00022723"/>
    </source>
</evidence>
<reference evidence="9" key="1">
    <citation type="submission" date="2025-08" db="UniProtKB">
        <authorList>
            <consortium name="Ensembl"/>
        </authorList>
    </citation>
    <scope>IDENTIFICATION</scope>
</reference>
<dbReference type="SUPFAM" id="SSF49899">
    <property type="entry name" value="Concanavalin A-like lectins/glucanases"/>
    <property type="match status" value="1"/>
</dbReference>
<dbReference type="SUPFAM" id="SSF57850">
    <property type="entry name" value="RING/U-box"/>
    <property type="match status" value="1"/>
</dbReference>
<evidence type="ECO:0000313" key="10">
    <source>
        <dbReference type="Proteomes" id="UP000261660"/>
    </source>
</evidence>
<dbReference type="PROSITE" id="PS50089">
    <property type="entry name" value="ZF_RING_2"/>
    <property type="match status" value="1"/>
</dbReference>
<dbReference type="SMART" id="SM00336">
    <property type="entry name" value="BBOX"/>
    <property type="match status" value="1"/>
</dbReference>
<protein>
    <submittedName>
        <fullName evidence="9">Tripartite motif containing 35-28</fullName>
    </submittedName>
</protein>
<dbReference type="STRING" id="56723.ENSLBEP00000006384"/>
<dbReference type="SMART" id="SM00184">
    <property type="entry name" value="RING"/>
    <property type="match status" value="1"/>
</dbReference>
<dbReference type="FunFam" id="2.60.120.920:FF:000004">
    <property type="entry name" value="Butyrophilin subfamily 1 member A1"/>
    <property type="match status" value="1"/>
</dbReference>
<dbReference type="SUPFAM" id="SSF57845">
    <property type="entry name" value="B-box zinc-binding domain"/>
    <property type="match status" value="1"/>
</dbReference>
<evidence type="ECO:0000256" key="2">
    <source>
        <dbReference type="ARBA" id="ARBA00022771"/>
    </source>
</evidence>
<dbReference type="SMART" id="SM00449">
    <property type="entry name" value="SPRY"/>
    <property type="match status" value="1"/>
</dbReference>
<dbReference type="InterPro" id="IPR013083">
    <property type="entry name" value="Znf_RING/FYVE/PHD"/>
</dbReference>
<evidence type="ECO:0000259" key="6">
    <source>
        <dbReference type="PROSITE" id="PS50089"/>
    </source>
</evidence>
<dbReference type="InterPro" id="IPR050143">
    <property type="entry name" value="TRIM/RBCC"/>
</dbReference>
<dbReference type="InterPro" id="IPR027370">
    <property type="entry name" value="Znf-RING_euk"/>
</dbReference>
<keyword evidence="2 4" id="KW-0863">Zinc-finger</keyword>
<dbReference type="Pfam" id="PF00622">
    <property type="entry name" value="SPRY"/>
    <property type="match status" value="1"/>
</dbReference>
<dbReference type="InterPro" id="IPR003879">
    <property type="entry name" value="Butyrophylin_SPRY"/>
</dbReference>
<dbReference type="InParanoid" id="A0A3Q3EGQ7"/>
<proteinExistence type="predicted"/>
<evidence type="ECO:0000256" key="5">
    <source>
        <dbReference type="SAM" id="Coils"/>
    </source>
</evidence>
<sequence length="465" mass="52871">MADSMDEEMSEEPVPLQKDLTCPVCLCIFRDPVLLPCSHSFCRECLQGALKRNKKCPLCKADFEEGNDISNRALSDACDTFLKHAHLRPNQKHASGDICNLHLKPLELYCEKDEEPVCVDCVSLHSTHRLWSIRDGALISKKELGFKVRIFEKKVESYKKTTHKITGQAEEQIKAEFERLRQVLVREEALRLKALASEEEEKIAALQELNDKTKRDIVALKELIDSLKKEMGNEDLPLLQNFQNLKRKTQWDGEDRRLGEDCLLNIGKHVGALSFKIWKNMQDHVKYNPVVLNPNTASPWLSLNADLTSVKESQERLTTPDNPERFDSCVFVLGVEGYTSGKHRWDVIVGDCPKWVVGVCKESVARKKKFTVSTNRGVWLIALREGVYTALTPERTKLEVQQRLEVIRVKLNIDKGEVSFFDGVTAKHLVTLTHKFDEKIFPMFGPGLHSTPMILAPGKMAVHTS</sequence>
<dbReference type="InterPro" id="IPR000315">
    <property type="entry name" value="Znf_B-box"/>
</dbReference>
<dbReference type="Gene3D" id="3.30.160.60">
    <property type="entry name" value="Classic Zinc Finger"/>
    <property type="match status" value="1"/>
</dbReference>
<evidence type="ECO:0000256" key="3">
    <source>
        <dbReference type="ARBA" id="ARBA00022833"/>
    </source>
</evidence>
<feature type="domain" description="RING-type" evidence="6">
    <location>
        <begin position="22"/>
        <end position="60"/>
    </location>
</feature>
<dbReference type="InterPro" id="IPR001841">
    <property type="entry name" value="Znf_RING"/>
</dbReference>
<evidence type="ECO:0000256" key="4">
    <source>
        <dbReference type="PROSITE-ProRule" id="PRU00024"/>
    </source>
</evidence>
<reference evidence="9" key="2">
    <citation type="submission" date="2025-09" db="UniProtKB">
        <authorList>
            <consortium name="Ensembl"/>
        </authorList>
    </citation>
    <scope>IDENTIFICATION</scope>
</reference>
<dbReference type="InterPro" id="IPR006574">
    <property type="entry name" value="PRY"/>
</dbReference>
<dbReference type="InterPro" id="IPR043136">
    <property type="entry name" value="B30.2/SPRY_sf"/>
</dbReference>
<dbReference type="GeneTree" id="ENSGT01030000234583"/>
<dbReference type="InterPro" id="IPR017907">
    <property type="entry name" value="Znf_RING_CS"/>
</dbReference>
<dbReference type="Gene3D" id="3.30.40.10">
    <property type="entry name" value="Zinc/RING finger domain, C3HC4 (zinc finger)"/>
    <property type="match status" value="1"/>
</dbReference>
<dbReference type="Pfam" id="PF00643">
    <property type="entry name" value="zf-B_box"/>
    <property type="match status" value="1"/>
</dbReference>
<dbReference type="PROSITE" id="PS50119">
    <property type="entry name" value="ZF_BBOX"/>
    <property type="match status" value="1"/>
</dbReference>
<accession>A0A3Q3EGQ7</accession>
<name>A0A3Q3EGQ7_9LABR</name>
<dbReference type="PROSITE" id="PS00518">
    <property type="entry name" value="ZF_RING_1"/>
    <property type="match status" value="1"/>
</dbReference>
<evidence type="ECO:0000259" key="8">
    <source>
        <dbReference type="PROSITE" id="PS50188"/>
    </source>
</evidence>
<dbReference type="PRINTS" id="PR01407">
    <property type="entry name" value="BUTYPHLNCDUF"/>
</dbReference>
<dbReference type="CDD" id="cd12893">
    <property type="entry name" value="SPRY_PRY_TRIM35"/>
    <property type="match status" value="1"/>
</dbReference>
<dbReference type="Pfam" id="PF13445">
    <property type="entry name" value="zf-RING_UBOX"/>
    <property type="match status" value="1"/>
</dbReference>
<dbReference type="Ensembl" id="ENSLBET00000006704.1">
    <property type="protein sequence ID" value="ENSLBEP00000006384.1"/>
    <property type="gene ID" value="ENSLBEG00000004873.1"/>
</dbReference>
<dbReference type="GO" id="GO:0008270">
    <property type="term" value="F:zinc ion binding"/>
    <property type="evidence" value="ECO:0007669"/>
    <property type="project" value="UniProtKB-KW"/>
</dbReference>
<dbReference type="Pfam" id="PF13765">
    <property type="entry name" value="PRY"/>
    <property type="match status" value="1"/>
</dbReference>
<dbReference type="Proteomes" id="UP000261660">
    <property type="component" value="Unplaced"/>
</dbReference>
<evidence type="ECO:0000259" key="7">
    <source>
        <dbReference type="PROSITE" id="PS50119"/>
    </source>
</evidence>
<dbReference type="InterPro" id="IPR001870">
    <property type="entry name" value="B30.2/SPRY"/>
</dbReference>
<dbReference type="SMART" id="SM00589">
    <property type="entry name" value="PRY"/>
    <property type="match status" value="1"/>
</dbReference>
<dbReference type="PANTHER" id="PTHR24103">
    <property type="entry name" value="E3 UBIQUITIN-PROTEIN LIGASE TRIM"/>
    <property type="match status" value="1"/>
</dbReference>
<keyword evidence="10" id="KW-1185">Reference proteome</keyword>
<dbReference type="PROSITE" id="PS50188">
    <property type="entry name" value="B302_SPRY"/>
    <property type="match status" value="1"/>
</dbReference>
<keyword evidence="1" id="KW-0479">Metal-binding</keyword>
<dbReference type="AlphaFoldDB" id="A0A3Q3EGQ7"/>
<keyword evidence="3" id="KW-0862">Zinc</keyword>
<organism evidence="9 10">
    <name type="scientific">Labrus bergylta</name>
    <name type="common">ballan wrasse</name>
    <dbReference type="NCBI Taxonomy" id="56723"/>
    <lineage>
        <taxon>Eukaryota</taxon>
        <taxon>Metazoa</taxon>
        <taxon>Chordata</taxon>
        <taxon>Craniata</taxon>
        <taxon>Vertebrata</taxon>
        <taxon>Euteleostomi</taxon>
        <taxon>Actinopterygii</taxon>
        <taxon>Neopterygii</taxon>
        <taxon>Teleostei</taxon>
        <taxon>Neoteleostei</taxon>
        <taxon>Acanthomorphata</taxon>
        <taxon>Eupercaria</taxon>
        <taxon>Labriformes</taxon>
        <taxon>Labridae</taxon>
        <taxon>Labrus</taxon>
    </lineage>
</organism>
<evidence type="ECO:0000313" key="9">
    <source>
        <dbReference type="Ensembl" id="ENSLBEP00000006384.1"/>
    </source>
</evidence>
<feature type="coiled-coil region" evidence="5">
    <location>
        <begin position="189"/>
        <end position="230"/>
    </location>
</feature>
<keyword evidence="5" id="KW-0175">Coiled coil</keyword>
<dbReference type="InterPro" id="IPR013320">
    <property type="entry name" value="ConA-like_dom_sf"/>
</dbReference>
<dbReference type="InterPro" id="IPR003877">
    <property type="entry name" value="SPRY_dom"/>
</dbReference>
<dbReference type="Gene3D" id="2.60.120.920">
    <property type="match status" value="1"/>
</dbReference>
<feature type="domain" description="B30.2/SPRY" evidence="8">
    <location>
        <begin position="270"/>
        <end position="462"/>
    </location>
</feature>